<keyword evidence="11" id="KW-1185">Reference proteome</keyword>
<organism evidence="10 11">
    <name type="scientific">Niastella vici</name>
    <dbReference type="NCBI Taxonomy" id="1703345"/>
    <lineage>
        <taxon>Bacteria</taxon>
        <taxon>Pseudomonadati</taxon>
        <taxon>Bacteroidota</taxon>
        <taxon>Chitinophagia</taxon>
        <taxon>Chitinophagales</taxon>
        <taxon>Chitinophagaceae</taxon>
        <taxon>Niastella</taxon>
    </lineage>
</organism>
<dbReference type="SUPFAM" id="SSF103473">
    <property type="entry name" value="MFS general substrate transporter"/>
    <property type="match status" value="1"/>
</dbReference>
<evidence type="ECO:0000256" key="5">
    <source>
        <dbReference type="ARBA" id="ARBA00022692"/>
    </source>
</evidence>
<feature type="transmembrane region" description="Helical" evidence="8">
    <location>
        <begin position="338"/>
        <end position="358"/>
    </location>
</feature>
<evidence type="ECO:0000256" key="2">
    <source>
        <dbReference type="ARBA" id="ARBA00008537"/>
    </source>
</evidence>
<dbReference type="PANTHER" id="PTHR42718">
    <property type="entry name" value="MAJOR FACILITATOR SUPERFAMILY MULTIDRUG TRANSPORTER MFSC"/>
    <property type="match status" value="1"/>
</dbReference>
<gene>
    <name evidence="10" type="ORF">A3860_20910</name>
</gene>
<keyword evidence="4" id="KW-1003">Cell membrane</keyword>
<dbReference type="OrthoDB" id="9807274at2"/>
<dbReference type="Gene3D" id="1.20.1720.10">
    <property type="entry name" value="Multidrug resistance protein D"/>
    <property type="match status" value="1"/>
</dbReference>
<dbReference type="PANTHER" id="PTHR42718:SF9">
    <property type="entry name" value="MAJOR FACILITATOR SUPERFAMILY MULTIDRUG TRANSPORTER MFSC"/>
    <property type="match status" value="1"/>
</dbReference>
<feature type="transmembrane region" description="Helical" evidence="8">
    <location>
        <begin position="406"/>
        <end position="423"/>
    </location>
</feature>
<feature type="transmembrane region" description="Helical" evidence="8">
    <location>
        <begin position="16"/>
        <end position="36"/>
    </location>
</feature>
<feature type="transmembrane region" description="Helical" evidence="8">
    <location>
        <begin position="56"/>
        <end position="75"/>
    </location>
</feature>
<feature type="transmembrane region" description="Helical" evidence="8">
    <location>
        <begin position="370"/>
        <end position="394"/>
    </location>
</feature>
<evidence type="ECO:0000259" key="9">
    <source>
        <dbReference type="PROSITE" id="PS50850"/>
    </source>
</evidence>
<dbReference type="Gene3D" id="1.20.1250.20">
    <property type="entry name" value="MFS general substrate transporter like domains"/>
    <property type="match status" value="1"/>
</dbReference>
<feature type="transmembrane region" description="Helical" evidence="8">
    <location>
        <begin position="113"/>
        <end position="131"/>
    </location>
</feature>
<keyword evidence="3" id="KW-0813">Transport</keyword>
<dbReference type="InterPro" id="IPR036259">
    <property type="entry name" value="MFS_trans_sf"/>
</dbReference>
<keyword evidence="6 8" id="KW-1133">Transmembrane helix</keyword>
<dbReference type="GO" id="GO:0022857">
    <property type="term" value="F:transmembrane transporter activity"/>
    <property type="evidence" value="ECO:0007669"/>
    <property type="project" value="InterPro"/>
</dbReference>
<comment type="caution">
    <text evidence="10">The sequence shown here is derived from an EMBL/GenBank/DDBJ whole genome shotgun (WGS) entry which is preliminary data.</text>
</comment>
<feature type="transmembrane region" description="Helical" evidence="8">
    <location>
        <begin position="203"/>
        <end position="222"/>
    </location>
</feature>
<evidence type="ECO:0000256" key="4">
    <source>
        <dbReference type="ARBA" id="ARBA00022475"/>
    </source>
</evidence>
<dbReference type="Pfam" id="PF07690">
    <property type="entry name" value="MFS_1"/>
    <property type="match status" value="1"/>
</dbReference>
<dbReference type="CDD" id="cd17503">
    <property type="entry name" value="MFS_LmrB_MDR_like"/>
    <property type="match status" value="1"/>
</dbReference>
<feature type="transmembrane region" description="Helical" evidence="8">
    <location>
        <begin position="87"/>
        <end position="107"/>
    </location>
</feature>
<dbReference type="InterPro" id="IPR011701">
    <property type="entry name" value="MFS"/>
</dbReference>
<keyword evidence="7 8" id="KW-0472">Membrane</keyword>
<sequence length="524" mass="57263">MEALSTPKYPVGAQKWILIITAISCAILELIDSTIVNVSLREISGNIGATTTEISWVITAYSIANVIVIPLSGMLSNLFGRKTYFTASVAVFTISSLLCGLSTNLWFLVLWRFVQGLGGGGLLSTAQSIIMDAFPPEKRMTGITIFGLGIILGPSFGPVLGGYITDHLSWHWIFFLNIPIGITASLLSWRFVPDLEGVEKPLIDWWGILFLVIGIGSLQYVLEEGTAKDWFESADITRFFIAAIIFLVAFVIRELSIDHPAVNLRLYRNFNLAMGSLMNLVVGIINIGTLFVFPLFTQIALGWTATQTGAFMIPGTMVAIVGMVLAKKLLEAGVNPKVVILSGLSLTMLFLVIMSYSSPDSSASNFFWPFIIRGIGTVMMIMPVMDLAVAGLTGKTLAQAVGLSNMLRQLGGAIGVALMNIYINHENAFVRGNMTGNISEFNSESTDRLAAFIQLFINQGYDTYEATGAAYRLLDNSLTKQQLLVSYNHGFLFVAYTLLICVPVILMIRYKKGQKKKEVIADAH</sequence>
<dbReference type="Proteomes" id="UP000192796">
    <property type="component" value="Unassembled WGS sequence"/>
</dbReference>
<feature type="transmembrane region" description="Helical" evidence="8">
    <location>
        <begin position="490"/>
        <end position="508"/>
    </location>
</feature>
<feature type="transmembrane region" description="Helical" evidence="8">
    <location>
        <begin position="170"/>
        <end position="191"/>
    </location>
</feature>
<dbReference type="NCBIfam" id="TIGR00711">
    <property type="entry name" value="efflux_EmrB"/>
    <property type="match status" value="1"/>
</dbReference>
<dbReference type="AlphaFoldDB" id="A0A1V9G1I3"/>
<protein>
    <recommendedName>
        <fullName evidence="9">Major facilitator superfamily (MFS) profile domain-containing protein</fullName>
    </recommendedName>
</protein>
<comment type="subcellular location">
    <subcellularLocation>
        <location evidence="1">Cell membrane</location>
        <topology evidence="1">Multi-pass membrane protein</topology>
    </subcellularLocation>
</comment>
<feature type="domain" description="Major facilitator superfamily (MFS) profile" evidence="9">
    <location>
        <begin position="18"/>
        <end position="515"/>
    </location>
</feature>
<dbReference type="GO" id="GO:0005886">
    <property type="term" value="C:plasma membrane"/>
    <property type="evidence" value="ECO:0007669"/>
    <property type="project" value="UniProtKB-SubCell"/>
</dbReference>
<evidence type="ECO:0000256" key="3">
    <source>
        <dbReference type="ARBA" id="ARBA00022448"/>
    </source>
</evidence>
<proteinExistence type="inferred from homology"/>
<evidence type="ECO:0000256" key="1">
    <source>
        <dbReference type="ARBA" id="ARBA00004651"/>
    </source>
</evidence>
<dbReference type="EMBL" id="LVYD01000042">
    <property type="protein sequence ID" value="OQP64432.1"/>
    <property type="molecule type" value="Genomic_DNA"/>
</dbReference>
<feature type="transmembrane region" description="Helical" evidence="8">
    <location>
        <begin position="272"/>
        <end position="296"/>
    </location>
</feature>
<name>A0A1V9G1I3_9BACT</name>
<comment type="similarity">
    <text evidence="2">Belongs to the major facilitator superfamily. EmrB family.</text>
</comment>
<keyword evidence="5 8" id="KW-0812">Transmembrane</keyword>
<dbReference type="STRING" id="1703345.A3860_20910"/>
<dbReference type="PROSITE" id="PS50850">
    <property type="entry name" value="MFS"/>
    <property type="match status" value="1"/>
</dbReference>
<feature type="transmembrane region" description="Helical" evidence="8">
    <location>
        <begin position="143"/>
        <end position="164"/>
    </location>
</feature>
<dbReference type="RefSeq" id="WP_081147050.1">
    <property type="nucleotide sequence ID" value="NZ_LVYD01000042.1"/>
</dbReference>
<evidence type="ECO:0000256" key="8">
    <source>
        <dbReference type="SAM" id="Phobius"/>
    </source>
</evidence>
<feature type="transmembrane region" description="Helical" evidence="8">
    <location>
        <begin position="308"/>
        <end position="326"/>
    </location>
</feature>
<accession>A0A1V9G1I3</accession>
<dbReference type="InterPro" id="IPR004638">
    <property type="entry name" value="EmrB-like"/>
</dbReference>
<feature type="transmembrane region" description="Helical" evidence="8">
    <location>
        <begin position="234"/>
        <end position="252"/>
    </location>
</feature>
<evidence type="ECO:0000313" key="11">
    <source>
        <dbReference type="Proteomes" id="UP000192796"/>
    </source>
</evidence>
<evidence type="ECO:0000256" key="7">
    <source>
        <dbReference type="ARBA" id="ARBA00023136"/>
    </source>
</evidence>
<evidence type="ECO:0000313" key="10">
    <source>
        <dbReference type="EMBL" id="OQP64432.1"/>
    </source>
</evidence>
<dbReference type="PRINTS" id="PR01036">
    <property type="entry name" value="TCRTETB"/>
</dbReference>
<dbReference type="InterPro" id="IPR020846">
    <property type="entry name" value="MFS_dom"/>
</dbReference>
<evidence type="ECO:0000256" key="6">
    <source>
        <dbReference type="ARBA" id="ARBA00022989"/>
    </source>
</evidence>
<reference evidence="10 11" key="1">
    <citation type="submission" date="2016-03" db="EMBL/GenBank/DDBJ databases">
        <title>Niastella vici sp. nov., isolated from farmland soil.</title>
        <authorList>
            <person name="Chen L."/>
            <person name="Wang D."/>
            <person name="Yang S."/>
            <person name="Wang G."/>
        </authorList>
    </citation>
    <scope>NUCLEOTIDE SEQUENCE [LARGE SCALE GENOMIC DNA]</scope>
    <source>
        <strain evidence="10 11">DJ57</strain>
    </source>
</reference>